<evidence type="ECO:0000313" key="2">
    <source>
        <dbReference type="Proteomes" id="UP000789702"/>
    </source>
</evidence>
<gene>
    <name evidence="1" type="ORF">DHETER_LOCUS15438</name>
</gene>
<sequence>VLVFGSVKRTTGRRIFIKVISNRSTATLLTAIEKYISSRSIMFLDIWHSYSGINS</sequence>
<accession>A0ACA9QSR0</accession>
<dbReference type="EMBL" id="CAJVPU010052753">
    <property type="protein sequence ID" value="CAG8763859.1"/>
    <property type="molecule type" value="Genomic_DNA"/>
</dbReference>
<reference evidence="1" key="1">
    <citation type="submission" date="2021-06" db="EMBL/GenBank/DDBJ databases">
        <authorList>
            <person name="Kallberg Y."/>
            <person name="Tangrot J."/>
            <person name="Rosling A."/>
        </authorList>
    </citation>
    <scope>NUCLEOTIDE SEQUENCE</scope>
    <source>
        <strain evidence="1">IL203A</strain>
    </source>
</reference>
<name>A0ACA9QSR0_9GLOM</name>
<proteinExistence type="predicted"/>
<protein>
    <submittedName>
        <fullName evidence="1">2559_t:CDS:1</fullName>
    </submittedName>
</protein>
<feature type="non-terminal residue" evidence="1">
    <location>
        <position position="1"/>
    </location>
</feature>
<keyword evidence="2" id="KW-1185">Reference proteome</keyword>
<evidence type="ECO:0000313" key="1">
    <source>
        <dbReference type="EMBL" id="CAG8763859.1"/>
    </source>
</evidence>
<comment type="caution">
    <text evidence="1">The sequence shown here is derived from an EMBL/GenBank/DDBJ whole genome shotgun (WGS) entry which is preliminary data.</text>
</comment>
<feature type="non-terminal residue" evidence="1">
    <location>
        <position position="55"/>
    </location>
</feature>
<organism evidence="1 2">
    <name type="scientific">Dentiscutata heterogama</name>
    <dbReference type="NCBI Taxonomy" id="1316150"/>
    <lineage>
        <taxon>Eukaryota</taxon>
        <taxon>Fungi</taxon>
        <taxon>Fungi incertae sedis</taxon>
        <taxon>Mucoromycota</taxon>
        <taxon>Glomeromycotina</taxon>
        <taxon>Glomeromycetes</taxon>
        <taxon>Diversisporales</taxon>
        <taxon>Gigasporaceae</taxon>
        <taxon>Dentiscutata</taxon>
    </lineage>
</organism>
<dbReference type="Proteomes" id="UP000789702">
    <property type="component" value="Unassembled WGS sequence"/>
</dbReference>